<dbReference type="InterPro" id="IPR050327">
    <property type="entry name" value="Proton-linked_MCT"/>
</dbReference>
<feature type="transmembrane region" description="Helical" evidence="4">
    <location>
        <begin position="310"/>
        <end position="333"/>
    </location>
</feature>
<feature type="transmembrane region" description="Helical" evidence="4">
    <location>
        <begin position="103"/>
        <end position="123"/>
    </location>
</feature>
<evidence type="ECO:0000256" key="4">
    <source>
        <dbReference type="SAM" id="Phobius"/>
    </source>
</evidence>
<feature type="transmembrane region" description="Helical" evidence="4">
    <location>
        <begin position="79"/>
        <end position="97"/>
    </location>
</feature>
<reference evidence="6 7" key="1">
    <citation type="submission" date="2013-08" db="EMBL/GenBank/DDBJ databases">
        <title>The genome sequence of Skermanella stibiiresistens.</title>
        <authorList>
            <person name="Zhu W."/>
            <person name="Wang G."/>
        </authorList>
    </citation>
    <scope>NUCLEOTIDE SEQUENCE [LARGE SCALE GENOMIC DNA]</scope>
    <source>
        <strain evidence="6 7">SB22</strain>
    </source>
</reference>
<dbReference type="InterPro" id="IPR011701">
    <property type="entry name" value="MFS"/>
</dbReference>
<dbReference type="PANTHER" id="PTHR11360:SF290">
    <property type="entry name" value="MONOCARBOXYLATE MFS PERMEASE"/>
    <property type="match status" value="1"/>
</dbReference>
<feature type="transmembrane region" description="Helical" evidence="4">
    <location>
        <begin position="268"/>
        <end position="289"/>
    </location>
</feature>
<feature type="transmembrane region" description="Helical" evidence="4">
    <location>
        <begin position="358"/>
        <end position="380"/>
    </location>
</feature>
<feature type="transmembrane region" description="Helical" evidence="4">
    <location>
        <begin position="163"/>
        <end position="186"/>
    </location>
</feature>
<feature type="transmembrane region" description="Helical" evidence="4">
    <location>
        <begin position="46"/>
        <end position="67"/>
    </location>
</feature>
<feature type="transmembrane region" description="Helical" evidence="4">
    <location>
        <begin position="232"/>
        <end position="256"/>
    </location>
</feature>
<evidence type="ECO:0000313" key="7">
    <source>
        <dbReference type="Proteomes" id="UP000019486"/>
    </source>
</evidence>
<keyword evidence="2 4" id="KW-1133">Transmembrane helix</keyword>
<dbReference type="AlphaFoldDB" id="W9H0M3"/>
<gene>
    <name evidence="6" type="ORF">N825_04145</name>
</gene>
<dbReference type="CDD" id="cd17355">
    <property type="entry name" value="MFS_YcxA_like"/>
    <property type="match status" value="1"/>
</dbReference>
<feature type="transmembrane region" description="Helical" evidence="4">
    <location>
        <begin position="7"/>
        <end position="26"/>
    </location>
</feature>
<proteinExistence type="predicted"/>
<protein>
    <submittedName>
        <fullName evidence="6">MFS transporter</fullName>
    </submittedName>
</protein>
<dbReference type="PATRIC" id="fig|1385369.3.peg.3054"/>
<sequence>MARGPIHYGWYVAGITFLTLLVAAGIRSMPSILIVPVEQEFGWSRATISFAVAVNLVLYGLMGPFAAAFMDRLGIRTTIVLSLVLVAAGIAATPLMTAPWQLVLLWGVVVGTGTGMTALVLGATVVNRWFSERRGLVMGMLTASTATGQLLFLPLLAMVVQEVGWRIAVMGVGAVAIAIIPAVLLLMRERPRDVGLAPFGKTEIESAPTPSTGNPFANAIGALMEGMRHKDFWLLFGTFFICGLSTNGLIGTHLIAACIDAGIPEIRAAGLLAMMGIFDLFGTTLSGWLSDRYNNRYLLAWYYALRGLSLLWLPFALDLSFLGLSLFAVFYGLDWIATVPPTVRLATNAFGREKAPMMFGWIFTGHQLGAATAAFGAGVLRTAMDGYLEAFLLAGLACLVAAGMSLMIGRAPNPPVRVAEEAA</sequence>
<keyword evidence="7" id="KW-1185">Reference proteome</keyword>
<feature type="transmembrane region" description="Helical" evidence="4">
    <location>
        <begin position="387"/>
        <end position="408"/>
    </location>
</feature>
<evidence type="ECO:0000256" key="3">
    <source>
        <dbReference type="ARBA" id="ARBA00023136"/>
    </source>
</evidence>
<dbReference type="EMBL" id="AVFL01000010">
    <property type="protein sequence ID" value="EWY39720.1"/>
    <property type="molecule type" value="Genomic_DNA"/>
</dbReference>
<name>W9H0M3_9PROT</name>
<dbReference type="InterPro" id="IPR036259">
    <property type="entry name" value="MFS_trans_sf"/>
</dbReference>
<dbReference type="PROSITE" id="PS50850">
    <property type="entry name" value="MFS"/>
    <property type="match status" value="1"/>
</dbReference>
<dbReference type="GO" id="GO:0022857">
    <property type="term" value="F:transmembrane transporter activity"/>
    <property type="evidence" value="ECO:0007669"/>
    <property type="project" value="InterPro"/>
</dbReference>
<dbReference type="STRING" id="1385369.N825_04145"/>
<organism evidence="6 7">
    <name type="scientific">Skermanella stibiiresistens SB22</name>
    <dbReference type="NCBI Taxonomy" id="1385369"/>
    <lineage>
        <taxon>Bacteria</taxon>
        <taxon>Pseudomonadati</taxon>
        <taxon>Pseudomonadota</taxon>
        <taxon>Alphaproteobacteria</taxon>
        <taxon>Rhodospirillales</taxon>
        <taxon>Azospirillaceae</taxon>
        <taxon>Skermanella</taxon>
    </lineage>
</organism>
<dbReference type="PANTHER" id="PTHR11360">
    <property type="entry name" value="MONOCARBOXYLATE TRANSPORTER"/>
    <property type="match status" value="1"/>
</dbReference>
<dbReference type="Pfam" id="PF07690">
    <property type="entry name" value="MFS_1"/>
    <property type="match status" value="1"/>
</dbReference>
<evidence type="ECO:0000313" key="6">
    <source>
        <dbReference type="EMBL" id="EWY39720.1"/>
    </source>
</evidence>
<dbReference type="Proteomes" id="UP000019486">
    <property type="component" value="Unassembled WGS sequence"/>
</dbReference>
<dbReference type="SUPFAM" id="SSF103473">
    <property type="entry name" value="MFS general substrate transporter"/>
    <property type="match status" value="1"/>
</dbReference>
<feature type="domain" description="Major facilitator superfamily (MFS) profile" evidence="5">
    <location>
        <begin position="11"/>
        <end position="413"/>
    </location>
</feature>
<dbReference type="Gene3D" id="1.20.1250.20">
    <property type="entry name" value="MFS general substrate transporter like domains"/>
    <property type="match status" value="2"/>
</dbReference>
<feature type="transmembrane region" description="Helical" evidence="4">
    <location>
        <begin position="135"/>
        <end position="157"/>
    </location>
</feature>
<evidence type="ECO:0000256" key="1">
    <source>
        <dbReference type="ARBA" id="ARBA00022692"/>
    </source>
</evidence>
<keyword evidence="1 4" id="KW-0812">Transmembrane</keyword>
<dbReference type="InterPro" id="IPR020846">
    <property type="entry name" value="MFS_dom"/>
</dbReference>
<accession>W9H0M3</accession>
<comment type="caution">
    <text evidence="6">The sequence shown here is derived from an EMBL/GenBank/DDBJ whole genome shotgun (WGS) entry which is preliminary data.</text>
</comment>
<evidence type="ECO:0000256" key="2">
    <source>
        <dbReference type="ARBA" id="ARBA00022989"/>
    </source>
</evidence>
<evidence type="ECO:0000259" key="5">
    <source>
        <dbReference type="PROSITE" id="PS50850"/>
    </source>
</evidence>
<keyword evidence="3 4" id="KW-0472">Membrane</keyword>